<sequence length="331" mass="35989">MRWPWSARRSAHRLVLRRVGAAHAFVLTDGPPAHGDDAEPPRLLRWGLTNEARPVPAGDAIALLDPADYQILKVDTPHVPQEELKAAARWQIKEMVDVDVDELTLDVMHVGGDVDRPQRQLFVVAARNSAIQALTTGAAGFGEEVGIVDIWETALRNLLARQARADDLAARACAAVHIDERHCLLVVCAGDELFYTRRLEGDPGLLARARGEQTEAAVTELPLGFEYQPGGAFDAGASQESPLVVELQRSIDVWERSWPELPLARLYVITADHAPEVAALIQRELGQRTVALDPLAAFAADVPEPEGDPARALAACIPLLGAALRAETRKL</sequence>
<protein>
    <recommendedName>
        <fullName evidence="3">MSHA biogenesis protein MshI</fullName>
    </recommendedName>
</protein>
<evidence type="ECO:0000313" key="1">
    <source>
        <dbReference type="EMBL" id="MCE4539384.1"/>
    </source>
</evidence>
<gene>
    <name evidence="1" type="ORF">LXT12_19200</name>
</gene>
<dbReference type="Gene3D" id="3.30.1490.300">
    <property type="match status" value="1"/>
</dbReference>
<name>A0ABS8XLB1_9BURK</name>
<dbReference type="SUPFAM" id="SSF53067">
    <property type="entry name" value="Actin-like ATPase domain"/>
    <property type="match status" value="1"/>
</dbReference>
<dbReference type="InterPro" id="IPR043129">
    <property type="entry name" value="ATPase_NBD"/>
</dbReference>
<dbReference type="RefSeq" id="WP_233393900.1">
    <property type="nucleotide sequence ID" value="NZ_JAJTWT010000008.1"/>
</dbReference>
<comment type="caution">
    <text evidence="1">The sequence shown here is derived from an EMBL/GenBank/DDBJ whole genome shotgun (WGS) entry which is preliminary data.</text>
</comment>
<dbReference type="Gene3D" id="3.30.420.40">
    <property type="match status" value="2"/>
</dbReference>
<dbReference type="EMBL" id="JAJTWT010000008">
    <property type="protein sequence ID" value="MCE4539384.1"/>
    <property type="molecule type" value="Genomic_DNA"/>
</dbReference>
<evidence type="ECO:0008006" key="3">
    <source>
        <dbReference type="Google" id="ProtNLM"/>
    </source>
</evidence>
<evidence type="ECO:0000313" key="2">
    <source>
        <dbReference type="Proteomes" id="UP001201463"/>
    </source>
</evidence>
<keyword evidence="2" id="KW-1185">Reference proteome</keyword>
<organism evidence="1 2">
    <name type="scientific">Pelomonas caseinilytica</name>
    <dbReference type="NCBI Taxonomy" id="2906763"/>
    <lineage>
        <taxon>Bacteria</taxon>
        <taxon>Pseudomonadati</taxon>
        <taxon>Pseudomonadota</taxon>
        <taxon>Betaproteobacteria</taxon>
        <taxon>Burkholderiales</taxon>
        <taxon>Sphaerotilaceae</taxon>
        <taxon>Roseateles</taxon>
    </lineage>
</organism>
<accession>A0ABS8XLB1</accession>
<proteinExistence type="predicted"/>
<dbReference type="Proteomes" id="UP001201463">
    <property type="component" value="Unassembled WGS sequence"/>
</dbReference>
<reference evidence="1 2" key="1">
    <citation type="submission" date="2021-12" db="EMBL/GenBank/DDBJ databases">
        <title>Genome seq of p7.</title>
        <authorList>
            <person name="Seo T."/>
        </authorList>
    </citation>
    <scope>NUCLEOTIDE SEQUENCE [LARGE SCALE GENOMIC DNA]</scope>
    <source>
        <strain evidence="1 2">P7</strain>
    </source>
</reference>